<dbReference type="InterPro" id="IPR006683">
    <property type="entry name" value="Thioestr_dom"/>
</dbReference>
<evidence type="ECO:0000313" key="4">
    <source>
        <dbReference type="EMBL" id="MCK9686716.1"/>
    </source>
</evidence>
<dbReference type="PANTHER" id="PTHR21660:SF1">
    <property type="entry name" value="ACYL-COENZYME A THIOESTERASE 13"/>
    <property type="match status" value="1"/>
</dbReference>
<dbReference type="NCBIfam" id="TIGR00369">
    <property type="entry name" value="unchar_dom_1"/>
    <property type="match status" value="1"/>
</dbReference>
<dbReference type="EMBL" id="JAJLJH010000003">
    <property type="protein sequence ID" value="MCK9686716.1"/>
    <property type="molecule type" value="Genomic_DNA"/>
</dbReference>
<protein>
    <submittedName>
        <fullName evidence="4">PaaI family thioesterase</fullName>
    </submittedName>
</protein>
<keyword evidence="2" id="KW-0378">Hydrolase</keyword>
<dbReference type="CDD" id="cd03443">
    <property type="entry name" value="PaaI_thioesterase"/>
    <property type="match status" value="1"/>
</dbReference>
<accession>A0A9X2C0R8</accession>
<name>A0A9X2C0R8_9BURK</name>
<comment type="caution">
    <text evidence="4">The sequence shown here is derived from an EMBL/GenBank/DDBJ whole genome shotgun (WGS) entry which is preliminary data.</text>
</comment>
<comment type="similarity">
    <text evidence="1">Belongs to the thioesterase PaaI family.</text>
</comment>
<keyword evidence="5" id="KW-1185">Reference proteome</keyword>
<dbReference type="InterPro" id="IPR039298">
    <property type="entry name" value="ACOT13"/>
</dbReference>
<dbReference type="AlphaFoldDB" id="A0A9X2C0R8"/>
<dbReference type="Proteomes" id="UP001139353">
    <property type="component" value="Unassembled WGS sequence"/>
</dbReference>
<dbReference type="RefSeq" id="WP_275682757.1">
    <property type="nucleotide sequence ID" value="NZ_JAJLJH010000003.1"/>
</dbReference>
<evidence type="ECO:0000256" key="1">
    <source>
        <dbReference type="ARBA" id="ARBA00008324"/>
    </source>
</evidence>
<dbReference type="Pfam" id="PF03061">
    <property type="entry name" value="4HBT"/>
    <property type="match status" value="1"/>
</dbReference>
<dbReference type="SUPFAM" id="SSF54637">
    <property type="entry name" value="Thioesterase/thiol ester dehydrase-isomerase"/>
    <property type="match status" value="1"/>
</dbReference>
<evidence type="ECO:0000259" key="3">
    <source>
        <dbReference type="Pfam" id="PF03061"/>
    </source>
</evidence>
<evidence type="ECO:0000313" key="5">
    <source>
        <dbReference type="Proteomes" id="UP001139353"/>
    </source>
</evidence>
<organism evidence="4 5">
    <name type="scientific">Scleromatobacter humisilvae</name>
    <dbReference type="NCBI Taxonomy" id="2897159"/>
    <lineage>
        <taxon>Bacteria</taxon>
        <taxon>Pseudomonadati</taxon>
        <taxon>Pseudomonadota</taxon>
        <taxon>Betaproteobacteria</taxon>
        <taxon>Burkholderiales</taxon>
        <taxon>Sphaerotilaceae</taxon>
        <taxon>Scleromatobacter</taxon>
    </lineage>
</organism>
<feature type="domain" description="Thioesterase" evidence="3">
    <location>
        <begin position="48"/>
        <end position="125"/>
    </location>
</feature>
<gene>
    <name evidence="4" type="ORF">LPC04_13460</name>
</gene>
<dbReference type="Gene3D" id="3.10.129.10">
    <property type="entry name" value="Hotdog Thioesterase"/>
    <property type="match status" value="1"/>
</dbReference>
<proteinExistence type="inferred from homology"/>
<evidence type="ECO:0000256" key="2">
    <source>
        <dbReference type="ARBA" id="ARBA00022801"/>
    </source>
</evidence>
<dbReference type="GO" id="GO:0047617">
    <property type="term" value="F:fatty acyl-CoA hydrolase activity"/>
    <property type="evidence" value="ECO:0007669"/>
    <property type="project" value="InterPro"/>
</dbReference>
<reference evidence="4" key="1">
    <citation type="submission" date="2021-11" db="EMBL/GenBank/DDBJ databases">
        <title>BS-T2-15 a new species belonging to the Comamonadaceae family isolated from the soil of a French oak forest.</title>
        <authorList>
            <person name="Mieszkin S."/>
            <person name="Alain K."/>
        </authorList>
    </citation>
    <scope>NUCLEOTIDE SEQUENCE</scope>
    <source>
        <strain evidence="4">BS-T2-15</strain>
    </source>
</reference>
<dbReference type="InterPro" id="IPR029069">
    <property type="entry name" value="HotDog_dom_sf"/>
</dbReference>
<dbReference type="InterPro" id="IPR003736">
    <property type="entry name" value="PAAI_dom"/>
</dbReference>
<sequence length="135" mass="14361">MDIAALQSLYADIFAEWVRELELEVRATSDDGVTLALPVRARHVHAGGVVCGQTLMAAADTALVLAISHRLGGFRPQTTVQLQTSFLRPVGKDVAEVTVEARILKSGRSLVFGEVTLRLPDGQVAAHATSTSALL</sequence>
<dbReference type="PANTHER" id="PTHR21660">
    <property type="entry name" value="THIOESTERASE SUPERFAMILY MEMBER-RELATED"/>
    <property type="match status" value="1"/>
</dbReference>